<protein>
    <submittedName>
        <fullName evidence="1">Uncharacterized protein</fullName>
    </submittedName>
</protein>
<evidence type="ECO:0000313" key="1">
    <source>
        <dbReference type="EMBL" id="RPA81102.1"/>
    </source>
</evidence>
<gene>
    <name evidence="1" type="ORF">BJ508DRAFT_376635</name>
</gene>
<reference evidence="1 2" key="1">
    <citation type="journal article" date="2018" name="Nat. Ecol. Evol.">
        <title>Pezizomycetes genomes reveal the molecular basis of ectomycorrhizal truffle lifestyle.</title>
        <authorList>
            <person name="Murat C."/>
            <person name="Payen T."/>
            <person name="Noel B."/>
            <person name="Kuo A."/>
            <person name="Morin E."/>
            <person name="Chen J."/>
            <person name="Kohler A."/>
            <person name="Krizsan K."/>
            <person name="Balestrini R."/>
            <person name="Da Silva C."/>
            <person name="Montanini B."/>
            <person name="Hainaut M."/>
            <person name="Levati E."/>
            <person name="Barry K.W."/>
            <person name="Belfiori B."/>
            <person name="Cichocki N."/>
            <person name="Clum A."/>
            <person name="Dockter R.B."/>
            <person name="Fauchery L."/>
            <person name="Guy J."/>
            <person name="Iotti M."/>
            <person name="Le Tacon F."/>
            <person name="Lindquist E.A."/>
            <person name="Lipzen A."/>
            <person name="Malagnac F."/>
            <person name="Mello A."/>
            <person name="Molinier V."/>
            <person name="Miyauchi S."/>
            <person name="Poulain J."/>
            <person name="Riccioni C."/>
            <person name="Rubini A."/>
            <person name="Sitrit Y."/>
            <person name="Splivallo R."/>
            <person name="Traeger S."/>
            <person name="Wang M."/>
            <person name="Zifcakova L."/>
            <person name="Wipf D."/>
            <person name="Zambonelli A."/>
            <person name="Paolocci F."/>
            <person name="Nowrousian M."/>
            <person name="Ottonello S."/>
            <person name="Baldrian P."/>
            <person name="Spatafora J.W."/>
            <person name="Henrissat B."/>
            <person name="Nagy L.G."/>
            <person name="Aury J.M."/>
            <person name="Wincker P."/>
            <person name="Grigoriev I.V."/>
            <person name="Bonfante P."/>
            <person name="Martin F.M."/>
        </authorList>
    </citation>
    <scope>NUCLEOTIDE SEQUENCE [LARGE SCALE GENOMIC DNA]</scope>
    <source>
        <strain evidence="1 2">RN42</strain>
    </source>
</reference>
<dbReference type="Proteomes" id="UP000275078">
    <property type="component" value="Unassembled WGS sequence"/>
</dbReference>
<accession>A0A3N4I4T1</accession>
<sequence length="229" mass="26182">MALPHLYVSDISNFAYRAQKIFTTDTTQRHGLQELKIVNLTALCNFLQPIQHLRDLDPLDDILIAYLDVVPQNTEHSAAVVLYMLKRLTQFQFDIVFRLLSMIQELNTPDSEPPDVSFCKALIAQDASLDRIKQMLDSVYFRQRLQARMASPTQLGLIRHVLESCIQVTKVMLDEVSCSSGQEGLDAAAERFHRSWDEAVGWVQFFVQLRAESVETRIWGYLHGDLNGI</sequence>
<organism evidence="1 2">
    <name type="scientific">Ascobolus immersus RN42</name>
    <dbReference type="NCBI Taxonomy" id="1160509"/>
    <lineage>
        <taxon>Eukaryota</taxon>
        <taxon>Fungi</taxon>
        <taxon>Dikarya</taxon>
        <taxon>Ascomycota</taxon>
        <taxon>Pezizomycotina</taxon>
        <taxon>Pezizomycetes</taxon>
        <taxon>Pezizales</taxon>
        <taxon>Ascobolaceae</taxon>
        <taxon>Ascobolus</taxon>
    </lineage>
</organism>
<keyword evidence="2" id="KW-1185">Reference proteome</keyword>
<proteinExistence type="predicted"/>
<evidence type="ECO:0000313" key="2">
    <source>
        <dbReference type="Proteomes" id="UP000275078"/>
    </source>
</evidence>
<name>A0A3N4I4T1_ASCIM</name>
<dbReference type="AlphaFoldDB" id="A0A3N4I4T1"/>
<dbReference type="EMBL" id="ML119682">
    <property type="protein sequence ID" value="RPA81102.1"/>
    <property type="molecule type" value="Genomic_DNA"/>
</dbReference>